<evidence type="ECO:0000256" key="1">
    <source>
        <dbReference type="SAM" id="MobiDB-lite"/>
    </source>
</evidence>
<feature type="region of interest" description="Disordered" evidence="1">
    <location>
        <begin position="283"/>
        <end position="303"/>
    </location>
</feature>
<dbReference type="Gene3D" id="3.40.50.12780">
    <property type="entry name" value="N-terminal domain of ligase-like"/>
    <property type="match status" value="1"/>
</dbReference>
<gene>
    <name evidence="2" type="ORF">ASPVEDRAFT_148689</name>
</gene>
<feature type="compositionally biased region" description="Polar residues" evidence="1">
    <location>
        <begin position="283"/>
        <end position="295"/>
    </location>
</feature>
<dbReference type="PANTHER" id="PTHR43845:SF1">
    <property type="entry name" value="BLR5969 PROTEIN"/>
    <property type="match status" value="1"/>
</dbReference>
<dbReference type="EMBL" id="KV878127">
    <property type="protein sequence ID" value="OJI99662.1"/>
    <property type="molecule type" value="Genomic_DNA"/>
</dbReference>
<organism evidence="2 3">
    <name type="scientific">Aspergillus versicolor CBS 583.65</name>
    <dbReference type="NCBI Taxonomy" id="1036611"/>
    <lineage>
        <taxon>Eukaryota</taxon>
        <taxon>Fungi</taxon>
        <taxon>Dikarya</taxon>
        <taxon>Ascomycota</taxon>
        <taxon>Pezizomycotina</taxon>
        <taxon>Eurotiomycetes</taxon>
        <taxon>Eurotiomycetidae</taxon>
        <taxon>Eurotiales</taxon>
        <taxon>Aspergillaceae</taxon>
        <taxon>Aspergillus</taxon>
        <taxon>Aspergillus subgen. Nidulantes</taxon>
    </lineage>
</organism>
<evidence type="ECO:0008006" key="4">
    <source>
        <dbReference type="Google" id="ProtNLM"/>
    </source>
</evidence>
<dbReference type="SUPFAM" id="SSF56801">
    <property type="entry name" value="Acetyl-CoA synthetase-like"/>
    <property type="match status" value="1"/>
</dbReference>
<dbReference type="OrthoDB" id="10047078at2759"/>
<dbReference type="RefSeq" id="XP_040665425.1">
    <property type="nucleotide sequence ID" value="XM_040808173.1"/>
</dbReference>
<dbReference type="GeneID" id="63723684"/>
<dbReference type="VEuPathDB" id="FungiDB:ASPVEDRAFT_148689"/>
<evidence type="ECO:0000313" key="3">
    <source>
        <dbReference type="Proteomes" id="UP000184073"/>
    </source>
</evidence>
<dbReference type="AlphaFoldDB" id="A0A1L9PDU2"/>
<dbReference type="PANTHER" id="PTHR43845">
    <property type="entry name" value="BLR5969 PROTEIN"/>
    <property type="match status" value="1"/>
</dbReference>
<protein>
    <recommendedName>
        <fullName evidence="4">AMP-dependent synthetase/ligase domain-containing protein</fullName>
    </recommendedName>
</protein>
<dbReference type="InterPro" id="IPR042099">
    <property type="entry name" value="ANL_N_sf"/>
</dbReference>
<sequence>MDNPTATPYSLHDILTVASIHPFYRSDAQYPPDAERIKQILEQQKDTNTPSLASVPLTYKKDLYKAIQRLSTDRSRGNVYRHSSYISTTGGGSGGIPMAFLTDSTENRAQRAHCGRLMRLCGVIEPGDWIVTVHTSGNLYRSLDLMAERMEYAGGSVLCAGHLMPHPELVQLFLEYRANVLCGDSSQILQFALHVASLPAAMREALCIDKILYTSEPLVRSQRNYLISVFGSVKICSAFANAESGPWCVMNMAITGDKADDAADFIFDTRTILVEVLSPSAVDESQTGADPNDQTAVKEVHPLPDGETGSLVLTSLQRLRNPLVRYASGDVGALLPLPSTHSIPAETAQHLKVLRLRGRDQRFSFKWQGNYFEFHFLREFMQREDLGVLQWQLILSDDEASHAHHCEVRILRGTTDKPDDEVAKILERVFEVTPVNAPLFHVTFLGGTRGFERSATGNKVMRFVDRSTQG</sequence>
<accession>A0A1L9PDU2</accession>
<dbReference type="Proteomes" id="UP000184073">
    <property type="component" value="Unassembled WGS sequence"/>
</dbReference>
<proteinExistence type="predicted"/>
<name>A0A1L9PDU2_ASPVE</name>
<reference evidence="3" key="1">
    <citation type="journal article" date="2017" name="Genome Biol.">
        <title>Comparative genomics reveals high biological diversity and specific adaptations in the industrially and medically important fungal genus Aspergillus.</title>
        <authorList>
            <person name="de Vries R.P."/>
            <person name="Riley R."/>
            <person name="Wiebenga A."/>
            <person name="Aguilar-Osorio G."/>
            <person name="Amillis S."/>
            <person name="Uchima C.A."/>
            <person name="Anderluh G."/>
            <person name="Asadollahi M."/>
            <person name="Askin M."/>
            <person name="Barry K."/>
            <person name="Battaglia E."/>
            <person name="Bayram O."/>
            <person name="Benocci T."/>
            <person name="Braus-Stromeyer S.A."/>
            <person name="Caldana C."/>
            <person name="Canovas D."/>
            <person name="Cerqueira G.C."/>
            <person name="Chen F."/>
            <person name="Chen W."/>
            <person name="Choi C."/>
            <person name="Clum A."/>
            <person name="Dos Santos R.A."/>
            <person name="Damasio A.R."/>
            <person name="Diallinas G."/>
            <person name="Emri T."/>
            <person name="Fekete E."/>
            <person name="Flipphi M."/>
            <person name="Freyberg S."/>
            <person name="Gallo A."/>
            <person name="Gournas C."/>
            <person name="Habgood R."/>
            <person name="Hainaut M."/>
            <person name="Harispe M.L."/>
            <person name="Henrissat B."/>
            <person name="Hilden K.S."/>
            <person name="Hope R."/>
            <person name="Hossain A."/>
            <person name="Karabika E."/>
            <person name="Karaffa L."/>
            <person name="Karanyi Z."/>
            <person name="Krasevec N."/>
            <person name="Kuo A."/>
            <person name="Kusch H."/>
            <person name="LaButti K."/>
            <person name="Lagendijk E.L."/>
            <person name="Lapidus A."/>
            <person name="Levasseur A."/>
            <person name="Lindquist E."/>
            <person name="Lipzen A."/>
            <person name="Logrieco A.F."/>
            <person name="MacCabe A."/>
            <person name="Maekelae M.R."/>
            <person name="Malavazi I."/>
            <person name="Melin P."/>
            <person name="Meyer V."/>
            <person name="Mielnichuk N."/>
            <person name="Miskei M."/>
            <person name="Molnar A.P."/>
            <person name="Mule G."/>
            <person name="Ngan C.Y."/>
            <person name="Orejas M."/>
            <person name="Orosz E."/>
            <person name="Ouedraogo J.P."/>
            <person name="Overkamp K.M."/>
            <person name="Park H.-S."/>
            <person name="Perrone G."/>
            <person name="Piumi F."/>
            <person name="Punt P.J."/>
            <person name="Ram A.F."/>
            <person name="Ramon A."/>
            <person name="Rauscher S."/>
            <person name="Record E."/>
            <person name="Riano-Pachon D.M."/>
            <person name="Robert V."/>
            <person name="Roehrig J."/>
            <person name="Ruller R."/>
            <person name="Salamov A."/>
            <person name="Salih N.S."/>
            <person name="Samson R.A."/>
            <person name="Sandor E."/>
            <person name="Sanguinetti M."/>
            <person name="Schuetze T."/>
            <person name="Sepcic K."/>
            <person name="Shelest E."/>
            <person name="Sherlock G."/>
            <person name="Sophianopoulou V."/>
            <person name="Squina F.M."/>
            <person name="Sun H."/>
            <person name="Susca A."/>
            <person name="Todd R.B."/>
            <person name="Tsang A."/>
            <person name="Unkles S.E."/>
            <person name="van de Wiele N."/>
            <person name="van Rossen-Uffink D."/>
            <person name="Oliveira J.V."/>
            <person name="Vesth T.C."/>
            <person name="Visser J."/>
            <person name="Yu J.-H."/>
            <person name="Zhou M."/>
            <person name="Andersen M.R."/>
            <person name="Archer D.B."/>
            <person name="Baker S.E."/>
            <person name="Benoit I."/>
            <person name="Brakhage A.A."/>
            <person name="Braus G.H."/>
            <person name="Fischer R."/>
            <person name="Frisvad J.C."/>
            <person name="Goldman G.H."/>
            <person name="Houbraken J."/>
            <person name="Oakley B."/>
            <person name="Pocsi I."/>
            <person name="Scazzocchio C."/>
            <person name="Seiboth B."/>
            <person name="vanKuyk P.A."/>
            <person name="Wortman J."/>
            <person name="Dyer P.S."/>
            <person name="Grigoriev I.V."/>
        </authorList>
    </citation>
    <scope>NUCLEOTIDE SEQUENCE [LARGE SCALE GENOMIC DNA]</scope>
    <source>
        <strain evidence="3">CBS 583.65</strain>
    </source>
</reference>
<evidence type="ECO:0000313" key="2">
    <source>
        <dbReference type="EMBL" id="OJI99662.1"/>
    </source>
</evidence>
<keyword evidence="3" id="KW-1185">Reference proteome</keyword>